<evidence type="ECO:0000256" key="5">
    <source>
        <dbReference type="ARBA" id="ARBA00023172"/>
    </source>
</evidence>
<dbReference type="PANTHER" id="PTHR33217:SF8">
    <property type="entry name" value="MUTATOR FAMILY TRANSPOSASE"/>
    <property type="match status" value="1"/>
</dbReference>
<evidence type="ECO:0000256" key="3">
    <source>
        <dbReference type="ARBA" id="ARBA00022578"/>
    </source>
</evidence>
<evidence type="ECO:0000256" key="1">
    <source>
        <dbReference type="ARBA" id="ARBA00002190"/>
    </source>
</evidence>
<name>A0ABV7PD95_9PSEU</name>
<evidence type="ECO:0000256" key="2">
    <source>
        <dbReference type="ARBA" id="ARBA00010961"/>
    </source>
</evidence>
<gene>
    <name evidence="7" type="ORF">ACFOSH_42100</name>
</gene>
<reference evidence="8" key="1">
    <citation type="journal article" date="2019" name="Int. J. Syst. Evol. Microbiol.">
        <title>The Global Catalogue of Microorganisms (GCM) 10K type strain sequencing project: providing services to taxonomists for standard genome sequencing and annotation.</title>
        <authorList>
            <consortium name="The Broad Institute Genomics Platform"/>
            <consortium name="The Broad Institute Genome Sequencing Center for Infectious Disease"/>
            <person name="Wu L."/>
            <person name="Ma J."/>
        </authorList>
    </citation>
    <scope>NUCLEOTIDE SEQUENCE [LARGE SCALE GENOMIC DNA]</scope>
    <source>
        <strain evidence="8">CGMCC 4.7676</strain>
    </source>
</reference>
<dbReference type="RefSeq" id="WP_378247080.1">
    <property type="nucleotide sequence ID" value="NZ_JBHRWK010000113.1"/>
</dbReference>
<comment type="function">
    <text evidence="1 6">Required for the transposition of the insertion element.</text>
</comment>
<keyword evidence="3 6" id="KW-0815">Transposition</keyword>
<evidence type="ECO:0000256" key="4">
    <source>
        <dbReference type="ARBA" id="ARBA00023125"/>
    </source>
</evidence>
<protein>
    <recommendedName>
        <fullName evidence="6">Mutator family transposase</fullName>
    </recommendedName>
</protein>
<evidence type="ECO:0000256" key="6">
    <source>
        <dbReference type="RuleBase" id="RU365089"/>
    </source>
</evidence>
<organism evidence="7 8">
    <name type="scientific">Amycolatopsis speibonae</name>
    <dbReference type="NCBI Taxonomy" id="1450224"/>
    <lineage>
        <taxon>Bacteria</taxon>
        <taxon>Bacillati</taxon>
        <taxon>Actinomycetota</taxon>
        <taxon>Actinomycetes</taxon>
        <taxon>Pseudonocardiales</taxon>
        <taxon>Pseudonocardiaceae</taxon>
        <taxon>Amycolatopsis</taxon>
    </lineage>
</organism>
<dbReference type="Proteomes" id="UP001595645">
    <property type="component" value="Unassembled WGS sequence"/>
</dbReference>
<sequence>PELRKIVYTTNAIESINFQLRKITKNRGHFPDKDAAMKLLYLGLRNISSQRGGDSGTGTHGWKVALNTLINIFPGRILF</sequence>
<accession>A0ABV7PD95</accession>
<dbReference type="EMBL" id="JBHRWK010000113">
    <property type="protein sequence ID" value="MFC3456063.1"/>
    <property type="molecule type" value="Genomic_DNA"/>
</dbReference>
<dbReference type="Pfam" id="PF00872">
    <property type="entry name" value="Transposase_mut"/>
    <property type="match status" value="1"/>
</dbReference>
<keyword evidence="6" id="KW-0814">Transposable element</keyword>
<comment type="caution">
    <text evidence="7">The sequence shown here is derived from an EMBL/GenBank/DDBJ whole genome shotgun (WGS) entry which is preliminary data.</text>
</comment>
<comment type="similarity">
    <text evidence="2 6">Belongs to the transposase mutator family.</text>
</comment>
<dbReference type="InterPro" id="IPR001207">
    <property type="entry name" value="Transposase_mutator"/>
</dbReference>
<evidence type="ECO:0000313" key="8">
    <source>
        <dbReference type="Proteomes" id="UP001595645"/>
    </source>
</evidence>
<keyword evidence="8" id="KW-1185">Reference proteome</keyword>
<keyword evidence="5 6" id="KW-0233">DNA recombination</keyword>
<feature type="non-terminal residue" evidence="7">
    <location>
        <position position="1"/>
    </location>
</feature>
<proteinExistence type="inferred from homology"/>
<evidence type="ECO:0000313" key="7">
    <source>
        <dbReference type="EMBL" id="MFC3456063.1"/>
    </source>
</evidence>
<keyword evidence="4 6" id="KW-0238">DNA-binding</keyword>
<dbReference type="PANTHER" id="PTHR33217">
    <property type="entry name" value="TRANSPOSASE FOR INSERTION SEQUENCE ELEMENT IS1081"/>
    <property type="match status" value="1"/>
</dbReference>